<protein>
    <recommendedName>
        <fullName evidence="5">Secreted protein</fullName>
    </recommendedName>
</protein>
<gene>
    <name evidence="3" type="ORF">ACFO3E_01030</name>
</gene>
<comment type="caution">
    <text evidence="3">The sequence shown here is derived from an EMBL/GenBank/DDBJ whole genome shotgun (WGS) entry which is preliminary data.</text>
</comment>
<feature type="region of interest" description="Disordered" evidence="1">
    <location>
        <begin position="179"/>
        <end position="205"/>
    </location>
</feature>
<dbReference type="Proteomes" id="UP001595957">
    <property type="component" value="Unassembled WGS sequence"/>
</dbReference>
<feature type="transmembrane region" description="Helical" evidence="2">
    <location>
        <begin position="6"/>
        <end position="27"/>
    </location>
</feature>
<name>A0ABV9ESX1_9SPHN</name>
<keyword evidence="2" id="KW-0472">Membrane</keyword>
<evidence type="ECO:0000313" key="3">
    <source>
        <dbReference type="EMBL" id="MFC4592781.1"/>
    </source>
</evidence>
<keyword evidence="4" id="KW-1185">Reference proteome</keyword>
<organism evidence="3 4">
    <name type="scientific">Sphingobium tyrosinilyticum</name>
    <dbReference type="NCBI Taxonomy" id="2715436"/>
    <lineage>
        <taxon>Bacteria</taxon>
        <taxon>Pseudomonadati</taxon>
        <taxon>Pseudomonadota</taxon>
        <taxon>Alphaproteobacteria</taxon>
        <taxon>Sphingomonadales</taxon>
        <taxon>Sphingomonadaceae</taxon>
        <taxon>Sphingobium</taxon>
    </lineage>
</organism>
<reference evidence="4" key="1">
    <citation type="journal article" date="2019" name="Int. J. Syst. Evol. Microbiol.">
        <title>The Global Catalogue of Microorganisms (GCM) 10K type strain sequencing project: providing services to taxonomists for standard genome sequencing and annotation.</title>
        <authorList>
            <consortium name="The Broad Institute Genomics Platform"/>
            <consortium name="The Broad Institute Genome Sequencing Center for Infectious Disease"/>
            <person name="Wu L."/>
            <person name="Ma J."/>
        </authorList>
    </citation>
    <scope>NUCLEOTIDE SEQUENCE [LARGE SCALE GENOMIC DNA]</scope>
    <source>
        <strain evidence="4">NBRC 103632</strain>
    </source>
</reference>
<dbReference type="RefSeq" id="WP_380801816.1">
    <property type="nucleotide sequence ID" value="NZ_JBHSFZ010000001.1"/>
</dbReference>
<evidence type="ECO:0000256" key="1">
    <source>
        <dbReference type="SAM" id="MobiDB-lite"/>
    </source>
</evidence>
<evidence type="ECO:0000256" key="2">
    <source>
        <dbReference type="SAM" id="Phobius"/>
    </source>
</evidence>
<dbReference type="EMBL" id="JBHSFZ010000001">
    <property type="protein sequence ID" value="MFC4592781.1"/>
    <property type="molecule type" value="Genomic_DNA"/>
</dbReference>
<feature type="compositionally biased region" description="Basic and acidic residues" evidence="1">
    <location>
        <begin position="193"/>
        <end position="205"/>
    </location>
</feature>
<accession>A0ABV9ESX1</accession>
<sequence length="205" mass="23200">MVTLTPLEIGLGLVVLVLLAGIVALVVRNRQRANLRSKFGPEYSRTVEEVGSSRKAEAELQQREKRVASFSLRRLSPQQVDMFTDGWMKVQNQFVDDPQGAVSRADVLLTEVMEARGYPIVDFDRRSADLSVDHPEVVQNYRSAHDIAIRHARGEADTEDLRQAMIHYRALFEELVHEPGEPNGASHIPRPSRFGDTDYGRRDLH</sequence>
<proteinExistence type="predicted"/>
<evidence type="ECO:0008006" key="5">
    <source>
        <dbReference type="Google" id="ProtNLM"/>
    </source>
</evidence>
<evidence type="ECO:0000313" key="4">
    <source>
        <dbReference type="Proteomes" id="UP001595957"/>
    </source>
</evidence>
<keyword evidence="2" id="KW-0812">Transmembrane</keyword>
<keyword evidence="2" id="KW-1133">Transmembrane helix</keyword>